<keyword evidence="2" id="KW-1185">Reference proteome</keyword>
<evidence type="ECO:0000313" key="1">
    <source>
        <dbReference type="EMBL" id="MEQ6887830.1"/>
    </source>
</evidence>
<evidence type="ECO:0000313" key="2">
    <source>
        <dbReference type="Proteomes" id="UP001472978"/>
    </source>
</evidence>
<gene>
    <name evidence="1" type="ORF">ABE957_03935</name>
</gene>
<sequence length="62" mass="7296">MSEITMMPAPMRRWVMMCPCGAAEIRAEEGPHWSMFTLEKLEERRYRIRCHACGNTNEHRVG</sequence>
<reference evidence="1 2" key="1">
    <citation type="submission" date="2024-05" db="EMBL/GenBank/DDBJ databases">
        <title>Halomonas sp. CS7 16S ribosomal RNA gene Genome sequencing and assembly.</title>
        <authorList>
            <person name="Yook S."/>
        </authorList>
    </citation>
    <scope>NUCLEOTIDE SEQUENCE [LARGE SCALE GENOMIC DNA]</scope>
    <source>
        <strain evidence="1 2">CS7</strain>
    </source>
</reference>
<name>A0ABV1N5V6_9GAMM</name>
<proteinExistence type="predicted"/>
<protein>
    <submittedName>
        <fullName evidence="1">Uncharacterized protein</fullName>
    </submittedName>
</protein>
<dbReference type="Proteomes" id="UP001472978">
    <property type="component" value="Unassembled WGS sequence"/>
</dbReference>
<dbReference type="RefSeq" id="WP_349757385.1">
    <property type="nucleotide sequence ID" value="NZ_JBEGCI010000003.1"/>
</dbReference>
<organism evidence="1 2">
    <name type="scientific">Halomonas pelophila</name>
    <dbReference type="NCBI Taxonomy" id="3151122"/>
    <lineage>
        <taxon>Bacteria</taxon>
        <taxon>Pseudomonadati</taxon>
        <taxon>Pseudomonadota</taxon>
        <taxon>Gammaproteobacteria</taxon>
        <taxon>Oceanospirillales</taxon>
        <taxon>Halomonadaceae</taxon>
        <taxon>Halomonas</taxon>
    </lineage>
</organism>
<dbReference type="EMBL" id="JBEGCI010000003">
    <property type="protein sequence ID" value="MEQ6887830.1"/>
    <property type="molecule type" value="Genomic_DNA"/>
</dbReference>
<accession>A0ABV1N5V6</accession>
<comment type="caution">
    <text evidence="1">The sequence shown here is derived from an EMBL/GenBank/DDBJ whole genome shotgun (WGS) entry which is preliminary data.</text>
</comment>